<evidence type="ECO:0000313" key="1">
    <source>
        <dbReference type="EMBL" id="CAB4019928.1"/>
    </source>
</evidence>
<dbReference type="SMART" id="SM00028">
    <property type="entry name" value="TPR"/>
    <property type="match status" value="3"/>
</dbReference>
<organism evidence="1 2">
    <name type="scientific">Paramuricea clavata</name>
    <name type="common">Red gorgonian</name>
    <name type="synonym">Violescent sea-whip</name>
    <dbReference type="NCBI Taxonomy" id="317549"/>
    <lineage>
        <taxon>Eukaryota</taxon>
        <taxon>Metazoa</taxon>
        <taxon>Cnidaria</taxon>
        <taxon>Anthozoa</taxon>
        <taxon>Octocorallia</taxon>
        <taxon>Malacalcyonacea</taxon>
        <taxon>Plexauridae</taxon>
        <taxon>Paramuricea</taxon>
    </lineage>
</organism>
<dbReference type="AlphaFoldDB" id="A0A7D9EZK3"/>
<evidence type="ECO:0000313" key="2">
    <source>
        <dbReference type="Proteomes" id="UP001152795"/>
    </source>
</evidence>
<name>A0A7D9EZK3_PARCT</name>
<protein>
    <submittedName>
        <fullName evidence="1">Tetratricopeptide repeat 28</fullName>
    </submittedName>
</protein>
<dbReference type="Pfam" id="PF13424">
    <property type="entry name" value="TPR_12"/>
    <property type="match status" value="1"/>
</dbReference>
<gene>
    <name evidence="1" type="ORF">PACLA_8A045267</name>
</gene>
<comment type="caution">
    <text evidence="1">The sequence shown here is derived from an EMBL/GenBank/DDBJ whole genome shotgun (WGS) entry which is preliminary data.</text>
</comment>
<keyword evidence="2" id="KW-1185">Reference proteome</keyword>
<reference evidence="1" key="1">
    <citation type="submission" date="2020-04" db="EMBL/GenBank/DDBJ databases">
        <authorList>
            <person name="Alioto T."/>
            <person name="Alioto T."/>
            <person name="Gomez Garrido J."/>
        </authorList>
    </citation>
    <scope>NUCLEOTIDE SEQUENCE</scope>
    <source>
        <strain evidence="1">A484AB</strain>
    </source>
</reference>
<dbReference type="Proteomes" id="UP001152795">
    <property type="component" value="Unassembled WGS sequence"/>
</dbReference>
<feature type="non-terminal residue" evidence="1">
    <location>
        <position position="1"/>
    </location>
</feature>
<dbReference type="Gene3D" id="1.25.40.10">
    <property type="entry name" value="Tetratricopeptide repeat domain"/>
    <property type="match status" value="1"/>
</dbReference>
<dbReference type="InterPro" id="IPR019734">
    <property type="entry name" value="TPR_rpt"/>
</dbReference>
<dbReference type="PANTHER" id="PTHR10098">
    <property type="entry name" value="RAPSYN-RELATED"/>
    <property type="match status" value="1"/>
</dbReference>
<accession>A0A7D9EZK3</accession>
<dbReference type="Pfam" id="PF12770">
    <property type="entry name" value="CHAT"/>
    <property type="match status" value="1"/>
</dbReference>
<dbReference type="OrthoDB" id="5954753at2759"/>
<dbReference type="InterPro" id="IPR011990">
    <property type="entry name" value="TPR-like_helical_dom_sf"/>
</dbReference>
<dbReference type="EMBL" id="CACRXK020010693">
    <property type="protein sequence ID" value="CAB4019928.1"/>
    <property type="molecule type" value="Genomic_DNA"/>
</dbReference>
<proteinExistence type="predicted"/>
<dbReference type="SUPFAM" id="SSF48452">
    <property type="entry name" value="TPR-like"/>
    <property type="match status" value="1"/>
</dbReference>
<sequence length="845" mass="95412">RSALGLAAEADSNTISELQILLNTYRRGLARLLQGKCCYHLIQSEYMEVYYYANELKNVATNLSNTEFSQDAKSLLSKKFVKDMNLGVKSDLLKTHSDIVQDNLQFIEQLTSNELAIQEYMLLRQLFGVHMLHCDFQFCLDLSNQLLKIAISVQDRERTIDMLAESANLYLVLGKHQLSYDVMKEMQALKINDCRTQCVVVCNFSVVELLLGLKSESLQHAQNCLGLALQTGDQGYIACAYGNIGLAFEYMGKYDEAIEPYKRCLQIGQEVSDDRVTNNGLCNLGRAYQGLGDIEKAKYYFKKAIETPRPPQAYWCDTEEFRFSGDYLLAKLFLEEKNLDEARKQFTKVIQRCEMLRKRIQDSPMKITFNDTQRKPFQYLQHVMLEEGKKLEALVVAEKGRGRDFFDKIEGEFCTQLNFEEVLLDMIKSRSIAVLFISTLEEVGKLCLWFISSEGKLLKQCSIPYTECYDVFTKFCVALYRTQGRHEIEFRGTTEDECSLIDKAFELIKRDTSDHENSDANSTKLDTMGETTTNARTFFSKNRSREQANVCREEPLSSEENDTLSDLIDTLSELILSPFRKELLEKLVNTRTTNDMPRLLIIPQGTTFNIPFAALKLNGNPLCNHVTIVEAFSLNSFAYFTTESEKRATTGNFENALIVGNPTHDLPGAEKEAKSIAKVLGVTPLVKDQATKEAVMGQLPSARLIHFACHGETDGKGLALACDSRTSYYDCHLTAKDVESMALDADLVVLGACHTARGKINSEGVVGLARAFQIAGARSVVTALWAIPDGATEYFMEQFYDNLRRGQPIADAIRTTQVTMLERQDFNDVINWGSFKVFGANAKIM</sequence>
<dbReference type="PROSITE" id="PS50005">
    <property type="entry name" value="TPR"/>
    <property type="match status" value="2"/>
</dbReference>
<dbReference type="InterPro" id="IPR024983">
    <property type="entry name" value="CHAT_dom"/>
</dbReference>
<dbReference type="PANTHER" id="PTHR10098:SF108">
    <property type="entry name" value="TETRATRICOPEPTIDE REPEAT PROTEIN 28"/>
    <property type="match status" value="1"/>
</dbReference>